<accession>A0A1G2AAJ1</accession>
<dbReference type="Proteomes" id="UP000178315">
    <property type="component" value="Unassembled WGS sequence"/>
</dbReference>
<evidence type="ECO:0000313" key="1">
    <source>
        <dbReference type="EMBL" id="OGY73685.1"/>
    </source>
</evidence>
<evidence type="ECO:0000313" key="2">
    <source>
        <dbReference type="Proteomes" id="UP000178315"/>
    </source>
</evidence>
<proteinExistence type="predicted"/>
<dbReference type="PROSITE" id="PS51257">
    <property type="entry name" value="PROKAR_LIPOPROTEIN"/>
    <property type="match status" value="1"/>
</dbReference>
<dbReference type="Pfam" id="PF08843">
    <property type="entry name" value="AbiEii"/>
    <property type="match status" value="2"/>
</dbReference>
<dbReference type="EMBL" id="MHJU01000009">
    <property type="protein sequence ID" value="OGY73685.1"/>
    <property type="molecule type" value="Genomic_DNA"/>
</dbReference>
<dbReference type="Gene3D" id="3.10.450.620">
    <property type="entry name" value="JHP933, nucleotidyltransferase-like core domain"/>
    <property type="match status" value="1"/>
</dbReference>
<reference evidence="1 2" key="1">
    <citation type="journal article" date="2016" name="Nat. Commun.">
        <title>Thousands of microbial genomes shed light on interconnected biogeochemical processes in an aquifer system.</title>
        <authorList>
            <person name="Anantharaman K."/>
            <person name="Brown C.T."/>
            <person name="Hug L.A."/>
            <person name="Sharon I."/>
            <person name="Castelle C.J."/>
            <person name="Probst A.J."/>
            <person name="Thomas B.C."/>
            <person name="Singh A."/>
            <person name="Wilkins M.J."/>
            <person name="Karaoz U."/>
            <person name="Brodie E.L."/>
            <person name="Williams K.H."/>
            <person name="Hubbard S.S."/>
            <person name="Banfield J.F."/>
        </authorList>
    </citation>
    <scope>NUCLEOTIDE SEQUENCE [LARGE SCALE GENOMIC DNA]</scope>
</reference>
<protein>
    <recommendedName>
        <fullName evidence="3">Nucleotidyl transferase AbiEii/AbiGii toxin family protein</fullName>
    </recommendedName>
</protein>
<comment type="caution">
    <text evidence="1">The sequence shown here is derived from an EMBL/GenBank/DDBJ whole genome shotgun (WGS) entry which is preliminary data.</text>
</comment>
<name>A0A1G2AAJ1_9BACT</name>
<organism evidence="1 2">
    <name type="scientific">Candidatus Jacksonbacteria bacterium RIFCSPLOWO2_02_FULL_44_20</name>
    <dbReference type="NCBI Taxonomy" id="1798460"/>
    <lineage>
        <taxon>Bacteria</taxon>
        <taxon>Candidatus Jacksoniibacteriota</taxon>
    </lineage>
</organism>
<gene>
    <name evidence="1" type="ORF">A3H61_00430</name>
</gene>
<evidence type="ECO:0008006" key="3">
    <source>
        <dbReference type="Google" id="ProtNLM"/>
    </source>
</evidence>
<sequence>MELLKHTVLLANFYLSGGTACALHLGHRLSEDLDFFTPNVFDAKQLRDELLEQKTVQILAEDKNTFHCIFNKTRLSFLRYKYPLIEPCSPYKGINVSSLIDVLCTKLDTISARGSKKDFIDVYCAIQKKRYALSDIIAAFQKKYKDVDYSLLHIMKGLVYFEDAEEEEMPIMKIEADWKEVKSFFIEEVKKTKL</sequence>
<dbReference type="InterPro" id="IPR014942">
    <property type="entry name" value="AbiEii"/>
</dbReference>
<dbReference type="AlphaFoldDB" id="A0A1G2AAJ1"/>